<dbReference type="OMA" id="INWNKDT"/>
<dbReference type="EMBL" id="LLZZ01000122">
    <property type="protein sequence ID" value="KTB02899.1"/>
    <property type="molecule type" value="Genomic_DNA"/>
</dbReference>
<dbReference type="EMBL" id="LLZZ01000017">
    <property type="protein sequence ID" value="KTB12706.1"/>
    <property type="molecule type" value="Genomic_DNA"/>
</dbReference>
<dbReference type="GO" id="GO:0005773">
    <property type="term" value="C:vacuole"/>
    <property type="evidence" value="ECO:0007669"/>
    <property type="project" value="GOC"/>
</dbReference>
<dbReference type="OrthoDB" id="5563539at2759"/>
<evidence type="ECO:0000313" key="3">
    <source>
        <dbReference type="EMBL" id="KTB12706.1"/>
    </source>
</evidence>
<comment type="caution">
    <text evidence="3">The sequence shown here is derived from an EMBL/GenBank/DDBJ whole genome shotgun (WGS) entry which is preliminary data.</text>
</comment>
<dbReference type="AlphaFoldDB" id="A0A0W0EES8"/>
<feature type="region of interest" description="Disordered" evidence="1">
    <location>
        <begin position="230"/>
        <end position="252"/>
    </location>
</feature>
<dbReference type="InterPro" id="IPR052292">
    <property type="entry name" value="Glucose_repression_reg"/>
</dbReference>
<evidence type="ECO:0000313" key="2">
    <source>
        <dbReference type="EMBL" id="KTB02899.1"/>
    </source>
</evidence>
<dbReference type="VEuPathDB" id="FungiDB:GW608_L14355"/>
<dbReference type="PANTHER" id="PTHR28051">
    <property type="entry name" value="PROTEIN MTL1-RELATED"/>
    <property type="match status" value="1"/>
</dbReference>
<dbReference type="GO" id="GO:0007039">
    <property type="term" value="P:protein catabolic process in the vacuole"/>
    <property type="evidence" value="ECO:0007669"/>
    <property type="project" value="TreeGrafter"/>
</dbReference>
<dbReference type="Proteomes" id="UP000054886">
    <property type="component" value="Unassembled WGS sequence"/>
</dbReference>
<dbReference type="VEuPathDB" id="FungiDB:CAGL0L10362g"/>
<reference evidence="3 4" key="1">
    <citation type="submission" date="2015-10" db="EMBL/GenBank/DDBJ databases">
        <title>Draft genomes sequences of Candida glabrata isolates 1A, 1B, 2A, 2B, 3A and 3B.</title>
        <authorList>
            <person name="Haavelsrud O.E."/>
            <person name="Gaustad P."/>
        </authorList>
    </citation>
    <scope>NUCLEOTIDE SEQUENCE [LARGE SCALE GENOMIC DNA]</scope>
    <source>
        <strain evidence="3">910700640</strain>
    </source>
</reference>
<dbReference type="VEuPathDB" id="FungiDB:GVI51_L10307"/>
<protein>
    <submittedName>
        <fullName evidence="3">Uncharacterized protein</fullName>
    </submittedName>
</protein>
<dbReference type="PANTHER" id="PTHR28051:SF1">
    <property type="entry name" value="PROTEIN MTL1-RELATED"/>
    <property type="match status" value="1"/>
</dbReference>
<evidence type="ECO:0000313" key="4">
    <source>
        <dbReference type="Proteomes" id="UP000054886"/>
    </source>
</evidence>
<dbReference type="GO" id="GO:0042149">
    <property type="term" value="P:cellular response to glucose starvation"/>
    <property type="evidence" value="ECO:0007669"/>
    <property type="project" value="TreeGrafter"/>
</dbReference>
<dbReference type="VEuPathDB" id="FungiDB:GWK60_L14333"/>
<evidence type="ECO:0000256" key="1">
    <source>
        <dbReference type="SAM" id="MobiDB-lite"/>
    </source>
</evidence>
<dbReference type="VEuPathDB" id="FungiDB:B1J91_L10362g"/>
<proteinExistence type="predicted"/>
<sequence length="252" mass="29893">MTSLDDTIISRQNLMLLDNVTNYNKPALDYFHQDFDYSTMDISLSWSLLLKMRKHKVLRLPSCSNEDDLDYNIYLERLHHCLWRRWSMKLFKLEDIRLDPLAINWNKDTDVTVLYGPDLSVPEANNRTEPKKKSKPTLKSCLAHSADDDEEAEYYNDFSSKYDYSSSVNSSTSSIFEKTYSKDEDELPQKKSLRFDDAVFKRVIDHSGNYHEIYTIINDKREQWRREQKRMYSRHKNSHSIDFGNAPPMYIS</sequence>
<accession>A0A0W0EES8</accession>
<gene>
    <name evidence="2" type="ORF">AO440_004739</name>
    <name evidence="3" type="ORF">AO440_005833</name>
</gene>
<organism evidence="3 4">
    <name type="scientific">Candida glabrata</name>
    <name type="common">Yeast</name>
    <name type="synonym">Torulopsis glabrata</name>
    <dbReference type="NCBI Taxonomy" id="5478"/>
    <lineage>
        <taxon>Eukaryota</taxon>
        <taxon>Fungi</taxon>
        <taxon>Dikarya</taxon>
        <taxon>Ascomycota</taxon>
        <taxon>Saccharomycotina</taxon>
        <taxon>Saccharomycetes</taxon>
        <taxon>Saccharomycetales</taxon>
        <taxon>Saccharomycetaceae</taxon>
        <taxon>Nakaseomyces</taxon>
    </lineage>
</organism>
<name>A0A0W0EES8_CANGB</name>